<dbReference type="GO" id="GO:0008757">
    <property type="term" value="F:S-adenosylmethionine-dependent methyltransferase activity"/>
    <property type="evidence" value="ECO:0007669"/>
    <property type="project" value="InterPro"/>
</dbReference>
<evidence type="ECO:0000256" key="3">
    <source>
        <dbReference type="ARBA" id="ARBA00022679"/>
    </source>
</evidence>
<dbReference type="PANTHER" id="PTHR44942">
    <property type="entry name" value="METHYLTRANSF_11 DOMAIN-CONTAINING PROTEIN"/>
    <property type="match status" value="1"/>
</dbReference>
<dbReference type="RefSeq" id="XP_018153534.1">
    <property type="nucleotide sequence ID" value="XM_018306693.1"/>
</dbReference>
<protein>
    <submittedName>
        <fullName evidence="5">Methyltransferase</fullName>
    </submittedName>
</protein>
<keyword evidence="6" id="KW-1185">Reference proteome</keyword>
<dbReference type="Gene3D" id="3.40.50.150">
    <property type="entry name" value="Vaccinia Virus protein VP39"/>
    <property type="match status" value="1"/>
</dbReference>
<reference evidence="6" key="1">
    <citation type="journal article" date="2017" name="BMC Genomics">
        <title>Gapless genome assembly of Colletotrichum higginsianum reveals chromosome structure and association of transposable elements with secondary metabolite gene clusters.</title>
        <authorList>
            <person name="Dallery J.-F."/>
            <person name="Lapalu N."/>
            <person name="Zampounis A."/>
            <person name="Pigne S."/>
            <person name="Luyten I."/>
            <person name="Amselem J."/>
            <person name="Wittenberg A.H.J."/>
            <person name="Zhou S."/>
            <person name="de Queiroz M.V."/>
            <person name="Robin G.P."/>
            <person name="Auger A."/>
            <person name="Hainaut M."/>
            <person name="Henrissat B."/>
            <person name="Kim K.-T."/>
            <person name="Lee Y.-H."/>
            <person name="Lespinet O."/>
            <person name="Schwartz D.C."/>
            <person name="Thon M.R."/>
            <person name="O'Connell R.J."/>
        </authorList>
    </citation>
    <scope>NUCLEOTIDE SEQUENCE [LARGE SCALE GENOMIC DNA]</scope>
    <source>
        <strain evidence="6">IMI 349063</strain>
    </source>
</reference>
<sequence>MSPTTLHQGATKGFADAATYDAYRPSYPPGATQRFLSHLRLADVPHARVLDLAAGTGKMTEVLAARHEGFEVVAVEPHEGMRAELERKGLSGVEVKDGFASRLPLDEEWGDGAIVAQTWKWCMPPDSYRTTRFATPESLKEIHRVLKPTAVLGLIWNIEDYNKPQHWEASTPWEKALNELVFSLGSDGQPRFRDFVWKDVFDSQLDSNPLRAVKDVVLEGGRKMPLFSVPVGEEKVPFTTWLTPEAIWNRLRTLSQVAVLQGEAAGAFKARFDAILGGESVERNERGEVALHGVTYFAWTSRL</sequence>
<dbReference type="GeneID" id="28870800"/>
<feature type="domain" description="Methyltransferase type 11" evidence="4">
    <location>
        <begin position="50"/>
        <end position="151"/>
    </location>
</feature>
<proteinExistence type="inferred from homology"/>
<gene>
    <name evidence="5" type="ORF">CH63R_11719</name>
</gene>
<evidence type="ECO:0000259" key="4">
    <source>
        <dbReference type="Pfam" id="PF08241"/>
    </source>
</evidence>
<keyword evidence="2 5" id="KW-0489">Methyltransferase</keyword>
<dbReference type="VEuPathDB" id="FungiDB:CH63R_11719"/>
<dbReference type="Proteomes" id="UP000092177">
    <property type="component" value="Chromosome 8"/>
</dbReference>
<evidence type="ECO:0000256" key="2">
    <source>
        <dbReference type="ARBA" id="ARBA00022603"/>
    </source>
</evidence>
<evidence type="ECO:0000313" key="5">
    <source>
        <dbReference type="EMBL" id="OBR05016.1"/>
    </source>
</evidence>
<comment type="caution">
    <text evidence="5">The sequence shown here is derived from an EMBL/GenBank/DDBJ whole genome shotgun (WGS) entry which is preliminary data.</text>
</comment>
<dbReference type="OrthoDB" id="10027013at2759"/>
<dbReference type="KEGG" id="chig:CH63R_11719"/>
<dbReference type="InterPro" id="IPR051052">
    <property type="entry name" value="Diverse_substrate_MTase"/>
</dbReference>
<dbReference type="EMBL" id="LTAN01000008">
    <property type="protein sequence ID" value="OBR05016.1"/>
    <property type="molecule type" value="Genomic_DNA"/>
</dbReference>
<dbReference type="PANTHER" id="PTHR44942:SF4">
    <property type="entry name" value="METHYLTRANSFERASE TYPE 11 DOMAIN-CONTAINING PROTEIN"/>
    <property type="match status" value="1"/>
</dbReference>
<comment type="similarity">
    <text evidence="1">Belongs to the methyltransferase superfamily.</text>
</comment>
<name>A0A1B7XZ34_COLHI</name>
<organism evidence="5 6">
    <name type="scientific">Colletotrichum higginsianum (strain IMI 349063)</name>
    <name type="common">Crucifer anthracnose fungus</name>
    <dbReference type="NCBI Taxonomy" id="759273"/>
    <lineage>
        <taxon>Eukaryota</taxon>
        <taxon>Fungi</taxon>
        <taxon>Dikarya</taxon>
        <taxon>Ascomycota</taxon>
        <taxon>Pezizomycotina</taxon>
        <taxon>Sordariomycetes</taxon>
        <taxon>Hypocreomycetidae</taxon>
        <taxon>Glomerellales</taxon>
        <taxon>Glomerellaceae</taxon>
        <taxon>Colletotrichum</taxon>
        <taxon>Colletotrichum destructivum species complex</taxon>
    </lineage>
</organism>
<keyword evidence="3 5" id="KW-0808">Transferase</keyword>
<accession>A0A1B7XZ34</accession>
<dbReference type="CDD" id="cd02440">
    <property type="entry name" value="AdoMet_MTases"/>
    <property type="match status" value="1"/>
</dbReference>
<dbReference type="InterPro" id="IPR029063">
    <property type="entry name" value="SAM-dependent_MTases_sf"/>
</dbReference>
<evidence type="ECO:0000256" key="1">
    <source>
        <dbReference type="ARBA" id="ARBA00008361"/>
    </source>
</evidence>
<evidence type="ECO:0000313" key="6">
    <source>
        <dbReference type="Proteomes" id="UP000092177"/>
    </source>
</evidence>
<dbReference type="InterPro" id="IPR013216">
    <property type="entry name" value="Methyltransf_11"/>
</dbReference>
<dbReference type="Pfam" id="PF08241">
    <property type="entry name" value="Methyltransf_11"/>
    <property type="match status" value="1"/>
</dbReference>
<dbReference type="SUPFAM" id="SSF53335">
    <property type="entry name" value="S-adenosyl-L-methionine-dependent methyltransferases"/>
    <property type="match status" value="1"/>
</dbReference>
<dbReference type="AlphaFoldDB" id="A0A1B7XZ34"/>
<dbReference type="GO" id="GO:0032259">
    <property type="term" value="P:methylation"/>
    <property type="evidence" value="ECO:0007669"/>
    <property type="project" value="UniProtKB-KW"/>
</dbReference>